<gene>
    <name evidence="3" type="ORF">DesfrDRAFT_2854</name>
</gene>
<keyword evidence="2 3" id="KW-0808">Transferase</keyword>
<dbReference type="STRING" id="596151.DesfrDRAFT_2854"/>
<dbReference type="SUPFAM" id="SSF53756">
    <property type="entry name" value="UDP-Glycosyltransferase/glycogen phosphorylase"/>
    <property type="match status" value="1"/>
</dbReference>
<organism evidence="3 4">
    <name type="scientific">Solidesulfovibrio fructosivorans JJ]</name>
    <dbReference type="NCBI Taxonomy" id="596151"/>
    <lineage>
        <taxon>Bacteria</taxon>
        <taxon>Pseudomonadati</taxon>
        <taxon>Thermodesulfobacteriota</taxon>
        <taxon>Desulfovibrionia</taxon>
        <taxon>Desulfovibrionales</taxon>
        <taxon>Desulfovibrionaceae</taxon>
        <taxon>Solidesulfovibrio</taxon>
    </lineage>
</organism>
<dbReference type="Proteomes" id="UP000006250">
    <property type="component" value="Unassembled WGS sequence"/>
</dbReference>
<dbReference type="GO" id="GO:0008713">
    <property type="term" value="F:ADP-heptose-lipopolysaccharide heptosyltransferase activity"/>
    <property type="evidence" value="ECO:0007669"/>
    <property type="project" value="TreeGrafter"/>
</dbReference>
<evidence type="ECO:0000313" key="3">
    <source>
        <dbReference type="EMBL" id="EFL50421.1"/>
    </source>
</evidence>
<dbReference type="InterPro" id="IPR051199">
    <property type="entry name" value="LPS_LOS_Heptosyltrfase"/>
</dbReference>
<proteinExistence type="predicted"/>
<dbReference type="PANTHER" id="PTHR30160">
    <property type="entry name" value="TETRAACYLDISACCHARIDE 4'-KINASE-RELATED"/>
    <property type="match status" value="1"/>
</dbReference>
<dbReference type="InterPro" id="IPR002201">
    <property type="entry name" value="Glyco_trans_9"/>
</dbReference>
<evidence type="ECO:0000313" key="4">
    <source>
        <dbReference type="Proteomes" id="UP000006250"/>
    </source>
</evidence>
<protein>
    <submittedName>
        <fullName evidence="3">Glycosyl transferase family 9</fullName>
    </submittedName>
</protein>
<keyword evidence="1" id="KW-0328">Glycosyltransferase</keyword>
<reference evidence="3 4" key="1">
    <citation type="submission" date="2010-08" db="EMBL/GenBank/DDBJ databases">
        <title>The draft genome of Desulfovibrio fructosovorans JJ.</title>
        <authorList>
            <consortium name="US DOE Joint Genome Institute (JGI-PGF)"/>
            <person name="Lucas S."/>
            <person name="Copeland A."/>
            <person name="Lapidus A."/>
            <person name="Cheng J.-F."/>
            <person name="Bruce D."/>
            <person name="Goodwin L."/>
            <person name="Pitluck S."/>
            <person name="Land M.L."/>
            <person name="Hauser L."/>
            <person name="Chang Y.-J."/>
            <person name="Jeffries C."/>
            <person name="Wall J.D."/>
            <person name="Stahl D.A."/>
            <person name="Arkin A.P."/>
            <person name="Dehal P."/>
            <person name="Stolyar S.M."/>
            <person name="Hazen T.C."/>
            <person name="Woyke T.J."/>
        </authorList>
    </citation>
    <scope>NUCLEOTIDE SEQUENCE [LARGE SCALE GENOMIC DNA]</scope>
    <source>
        <strain evidence="3 4">JJ</strain>
    </source>
</reference>
<evidence type="ECO:0000256" key="1">
    <source>
        <dbReference type="ARBA" id="ARBA00022676"/>
    </source>
</evidence>
<dbReference type="Gene3D" id="3.40.50.2000">
    <property type="entry name" value="Glycogen Phosphorylase B"/>
    <property type="match status" value="1"/>
</dbReference>
<accession>E1JZ05</accession>
<dbReference type="Pfam" id="PF01075">
    <property type="entry name" value="Glyco_transf_9"/>
    <property type="match status" value="1"/>
</dbReference>
<comment type="caution">
    <text evidence="3">The sequence shown here is derived from an EMBL/GenBank/DDBJ whole genome shotgun (WGS) entry which is preliminary data.</text>
</comment>
<dbReference type="GO" id="GO:0005829">
    <property type="term" value="C:cytosol"/>
    <property type="evidence" value="ECO:0007669"/>
    <property type="project" value="TreeGrafter"/>
</dbReference>
<dbReference type="CDD" id="cd03789">
    <property type="entry name" value="GT9_LPS_heptosyltransferase"/>
    <property type="match status" value="1"/>
</dbReference>
<name>E1JZ05_SOLFR</name>
<dbReference type="EMBL" id="AECZ01000020">
    <property type="protein sequence ID" value="EFL50421.1"/>
    <property type="molecule type" value="Genomic_DNA"/>
</dbReference>
<dbReference type="AlphaFoldDB" id="E1JZ05"/>
<sequence>MSKVREMHFPDKVVLEHAGALGDFLLAWPAFLSLARHFADRPIHYAVPSAHAPWLAPFATPCPPALRRGLDARFEGKAWPMALAGTLVVRPGLGRRPELPDWEEFLFLHGMAADRDAPPTMLYREALTKRGITFAANWAETFQAHFGRHAPAGDTALLFAGAGSQDKAWPLPRLKYLAEMLRDHGMRPVFVLGPVERERGIVPAGGEIVTPDTMAELSRALCAARCVVGPDCGPMHLAGMHGVPGVALFGPTSPAQWGPLGMEIVTAGLPCAPCAAMTSGNFAPQCPRPLPCLAGIAVETVWNALRRRLALAS</sequence>
<evidence type="ECO:0000256" key="2">
    <source>
        <dbReference type="ARBA" id="ARBA00022679"/>
    </source>
</evidence>
<keyword evidence="4" id="KW-1185">Reference proteome</keyword>
<dbReference type="GO" id="GO:0009244">
    <property type="term" value="P:lipopolysaccharide core region biosynthetic process"/>
    <property type="evidence" value="ECO:0007669"/>
    <property type="project" value="TreeGrafter"/>
</dbReference>
<dbReference type="eggNOG" id="COG0859">
    <property type="taxonomic scope" value="Bacteria"/>
</dbReference>
<dbReference type="RefSeq" id="WP_005994953.1">
    <property type="nucleotide sequence ID" value="NZ_AECZ01000020.1"/>
</dbReference>
<dbReference type="PANTHER" id="PTHR30160:SF1">
    <property type="entry name" value="LIPOPOLYSACCHARIDE 1,2-N-ACETYLGLUCOSAMINETRANSFERASE-RELATED"/>
    <property type="match status" value="1"/>
</dbReference>